<dbReference type="SUPFAM" id="SSF55031">
    <property type="entry name" value="Bacterial exopeptidase dimerisation domain"/>
    <property type="match status" value="1"/>
</dbReference>
<keyword evidence="4" id="KW-1185">Reference proteome</keyword>
<comment type="cofactor">
    <cofactor evidence="1">
        <name>Mn(2+)</name>
        <dbReference type="ChEBI" id="CHEBI:29035"/>
    </cofactor>
    <text evidence="1">The Mn(2+) ion enhances activity.</text>
</comment>
<feature type="domain" description="Peptidase M20 dimerisation" evidence="2">
    <location>
        <begin position="231"/>
        <end position="317"/>
    </location>
</feature>
<dbReference type="SUPFAM" id="SSF53187">
    <property type="entry name" value="Zn-dependent exopeptidases"/>
    <property type="match status" value="1"/>
</dbReference>
<keyword evidence="1" id="KW-0479">Metal-binding</keyword>
<dbReference type="InterPro" id="IPR052030">
    <property type="entry name" value="Peptidase_M20/M20A_hydrolases"/>
</dbReference>
<dbReference type="PIRSF" id="PIRSF005962">
    <property type="entry name" value="Pept_M20D_amidohydro"/>
    <property type="match status" value="1"/>
</dbReference>
<feature type="binding site" evidence="1">
    <location>
        <position position="144"/>
    </location>
    <ligand>
        <name>Mn(2+)</name>
        <dbReference type="ChEBI" id="CHEBI:29035"/>
        <label>2</label>
    </ligand>
</feature>
<dbReference type="GO" id="GO:0046657">
    <property type="term" value="P:folic acid catabolic process"/>
    <property type="evidence" value="ECO:0007669"/>
    <property type="project" value="TreeGrafter"/>
</dbReference>
<accession>A0A0A3IUE5</accession>
<protein>
    <recommendedName>
        <fullName evidence="2">Peptidase M20 dimerisation domain-containing protein</fullName>
    </recommendedName>
</protein>
<dbReference type="EMBL" id="JPVP01000051">
    <property type="protein sequence ID" value="KGR86533.1"/>
    <property type="molecule type" value="Genomic_DNA"/>
</dbReference>
<evidence type="ECO:0000313" key="4">
    <source>
        <dbReference type="Proteomes" id="UP000030437"/>
    </source>
</evidence>
<dbReference type="OrthoDB" id="9776731at2"/>
<dbReference type="Pfam" id="PF01546">
    <property type="entry name" value="Peptidase_M20"/>
    <property type="match status" value="1"/>
</dbReference>
<dbReference type="GO" id="GO:0046872">
    <property type="term" value="F:metal ion binding"/>
    <property type="evidence" value="ECO:0007669"/>
    <property type="project" value="UniProtKB-KW"/>
</dbReference>
<dbReference type="Proteomes" id="UP000030437">
    <property type="component" value="Unassembled WGS sequence"/>
</dbReference>
<evidence type="ECO:0000313" key="3">
    <source>
        <dbReference type="EMBL" id="KGR86533.1"/>
    </source>
</evidence>
<dbReference type="STRING" id="1220589.CD32_06500"/>
<evidence type="ECO:0000259" key="2">
    <source>
        <dbReference type="Pfam" id="PF07687"/>
    </source>
</evidence>
<dbReference type="PANTHER" id="PTHR30575:SF3">
    <property type="entry name" value="PEPTIDASE M20 DIMERISATION DOMAIN-CONTAINING PROTEIN"/>
    <property type="match status" value="1"/>
</dbReference>
<dbReference type="GO" id="GO:0071713">
    <property type="term" value="F:para-aminobenzoyl-glutamate hydrolase activity"/>
    <property type="evidence" value="ECO:0007669"/>
    <property type="project" value="TreeGrafter"/>
</dbReference>
<sequence length="430" mass="47006">MIRIPVSYIENLSAWRRNFHRYPEPGWLEFRTTAQIADRLESLGYDVFVGQDIGIGERLGLPSKEEIQLFYERAKKLGANEKWLAKMEGGYTGAIAVLDTGIPGPTVAFRVDIDALPIRESEESHHVPQQEGFRSEYDGFMHACGHDSHASIGLGLAEQIMVHRNLLKGKVKIIFQPAEEGVRGAAALVESPLLCDIDYLFAMHIGTGVEKGLFIAGTDGFFATSKYDVALSGLAAHAGAYPERGKNALLASAQAALALHALPHHSGGASRINVGTLQAGAGRNVIPSSAHMQLELRGETTEIVNYYEEKMLDVFEGIAKMYDVEVSYKKVGSAISVPSDASLAAVLAKTANELNIKYIDYETFKAGSEDATFLMKKVQDRGGQATYSIMGTHLPVGHHHECFDIDEEDMLPAIEIWLNTLISLSKETSK</sequence>
<dbReference type="RefSeq" id="WP_036152540.1">
    <property type="nucleotide sequence ID" value="NZ_AVCX01000014.1"/>
</dbReference>
<dbReference type="GO" id="GO:0005737">
    <property type="term" value="C:cytoplasm"/>
    <property type="evidence" value="ECO:0007669"/>
    <property type="project" value="TreeGrafter"/>
</dbReference>
<dbReference type="MEROPS" id="M20.020"/>
<dbReference type="InterPro" id="IPR011650">
    <property type="entry name" value="Peptidase_M20_dimer"/>
</dbReference>
<feature type="binding site" evidence="1">
    <location>
        <position position="399"/>
    </location>
    <ligand>
        <name>Mn(2+)</name>
        <dbReference type="ChEBI" id="CHEBI:29035"/>
        <label>2</label>
    </ligand>
</feature>
<keyword evidence="1" id="KW-0464">Manganese</keyword>
<dbReference type="PANTHER" id="PTHR30575">
    <property type="entry name" value="PEPTIDASE M20"/>
    <property type="match status" value="1"/>
</dbReference>
<name>A0A0A3IUE5_9BACI</name>
<dbReference type="InterPro" id="IPR002933">
    <property type="entry name" value="Peptidase_M20"/>
</dbReference>
<organism evidence="3 4">
    <name type="scientific">Lysinibacillus odysseyi 34hs-1 = NBRC 100172</name>
    <dbReference type="NCBI Taxonomy" id="1220589"/>
    <lineage>
        <taxon>Bacteria</taxon>
        <taxon>Bacillati</taxon>
        <taxon>Bacillota</taxon>
        <taxon>Bacilli</taxon>
        <taxon>Bacillales</taxon>
        <taxon>Bacillaceae</taxon>
        <taxon>Lysinibacillus</taxon>
    </lineage>
</organism>
<dbReference type="InterPro" id="IPR017439">
    <property type="entry name" value="Amidohydrolase"/>
</dbReference>
<feature type="binding site" evidence="1">
    <location>
        <position position="146"/>
    </location>
    <ligand>
        <name>Mn(2+)</name>
        <dbReference type="ChEBI" id="CHEBI:29035"/>
        <label>2</label>
    </ligand>
</feature>
<comment type="caution">
    <text evidence="3">The sequence shown here is derived from an EMBL/GenBank/DDBJ whole genome shotgun (WGS) entry which is preliminary data.</text>
</comment>
<dbReference type="Gene3D" id="3.40.630.10">
    <property type="entry name" value="Zn peptidases"/>
    <property type="match status" value="2"/>
</dbReference>
<feature type="binding site" evidence="1">
    <location>
        <position position="204"/>
    </location>
    <ligand>
        <name>Mn(2+)</name>
        <dbReference type="ChEBI" id="CHEBI:29035"/>
        <label>2</label>
    </ligand>
</feature>
<proteinExistence type="predicted"/>
<dbReference type="eggNOG" id="COG1473">
    <property type="taxonomic scope" value="Bacteria"/>
</dbReference>
<gene>
    <name evidence="3" type="ORF">CD32_06500</name>
</gene>
<dbReference type="NCBIfam" id="TIGR01891">
    <property type="entry name" value="amidohydrolases"/>
    <property type="match status" value="1"/>
</dbReference>
<evidence type="ECO:0000256" key="1">
    <source>
        <dbReference type="PIRSR" id="PIRSR005962-1"/>
    </source>
</evidence>
<reference evidence="3 4" key="1">
    <citation type="submission" date="2014-02" db="EMBL/GenBank/DDBJ databases">
        <title>Draft genome sequence of Lysinibacillus odysseyi NBRC 100172.</title>
        <authorList>
            <person name="Zhang F."/>
            <person name="Wang G."/>
            <person name="Zhang L."/>
        </authorList>
    </citation>
    <scope>NUCLEOTIDE SEQUENCE [LARGE SCALE GENOMIC DNA]</scope>
    <source>
        <strain evidence="3 4">NBRC 100172</strain>
    </source>
</reference>
<dbReference type="AlphaFoldDB" id="A0A0A3IUE5"/>
<dbReference type="InterPro" id="IPR036264">
    <property type="entry name" value="Bact_exopeptidase_dim_dom"/>
</dbReference>
<dbReference type="Pfam" id="PF07687">
    <property type="entry name" value="M20_dimer"/>
    <property type="match status" value="1"/>
</dbReference>
<feature type="binding site" evidence="1">
    <location>
        <position position="180"/>
    </location>
    <ligand>
        <name>Mn(2+)</name>
        <dbReference type="ChEBI" id="CHEBI:29035"/>
        <label>2</label>
    </ligand>
</feature>
<dbReference type="GO" id="GO:0016805">
    <property type="term" value="F:dipeptidase activity"/>
    <property type="evidence" value="ECO:0007669"/>
    <property type="project" value="TreeGrafter"/>
</dbReference>